<gene>
    <name evidence="11" type="ORF">HUK38_13720</name>
</gene>
<dbReference type="GO" id="GO:0018104">
    <property type="term" value="P:peptidoglycan-protein cross-linking"/>
    <property type="evidence" value="ECO:0007669"/>
    <property type="project" value="TreeGrafter"/>
</dbReference>
<protein>
    <submittedName>
        <fullName evidence="11">L,D-transpeptidase family protein</fullName>
    </submittedName>
</protein>
<evidence type="ECO:0000256" key="6">
    <source>
        <dbReference type="ARBA" id="ARBA00022960"/>
    </source>
</evidence>
<feature type="active site" description="Proton donor/acceptor" evidence="9">
    <location>
        <position position="199"/>
    </location>
</feature>
<comment type="pathway">
    <text evidence="1 9">Cell wall biogenesis; peptidoglycan biosynthesis.</text>
</comment>
<sequence>MTDDDDVPLRHRRWAVAVLATALVTLAPPGTAEVYQLANPQDSVIGKPFYLQVSADQTLLDVGRRYGLGFDEMKAANPGVDMWVPKANADVMVPAQQVLPAVERQGIVLNIAEKRLYYFRSPTEIESFAVGTGRDGWETPVGNYKIISKVKDPTWTPTESVRKEHAAAGDILPAVVPAGPDNPLGAYAMRLDRGSYLIHGTNKPWGVGMQVSHGCTRMYPEDVEHLFGEVEIGTPVMVVNQPYKIGWLGDTLYLEVNAYKEEMRQKPVEEIIPAEIANADGVRIDWEEVRRVRDENAGLPRVIGGRQGSTSWHYLDMIF</sequence>
<feature type="domain" description="L,D-TPase catalytic" evidence="10">
    <location>
        <begin position="105"/>
        <end position="239"/>
    </location>
</feature>
<evidence type="ECO:0000256" key="9">
    <source>
        <dbReference type="PROSITE-ProRule" id="PRU01373"/>
    </source>
</evidence>
<evidence type="ECO:0000256" key="3">
    <source>
        <dbReference type="ARBA" id="ARBA00022676"/>
    </source>
</evidence>
<accession>A0A839HF35</accession>
<evidence type="ECO:0000256" key="2">
    <source>
        <dbReference type="ARBA" id="ARBA00005992"/>
    </source>
</evidence>
<comment type="similarity">
    <text evidence="2">Belongs to the YkuD family.</text>
</comment>
<name>A0A839HF35_9GAMM</name>
<dbReference type="InterPro" id="IPR038063">
    <property type="entry name" value="Transpep_catalytic_dom"/>
</dbReference>
<dbReference type="GO" id="GO:0071972">
    <property type="term" value="F:peptidoglycan L,D-transpeptidase activity"/>
    <property type="evidence" value="ECO:0007669"/>
    <property type="project" value="TreeGrafter"/>
</dbReference>
<dbReference type="GO" id="GO:0071555">
    <property type="term" value="P:cell wall organization"/>
    <property type="evidence" value="ECO:0007669"/>
    <property type="project" value="UniProtKB-UniRule"/>
</dbReference>
<dbReference type="PROSITE" id="PS52029">
    <property type="entry name" value="LD_TPASE"/>
    <property type="match status" value="1"/>
</dbReference>
<dbReference type="GO" id="GO:0016757">
    <property type="term" value="F:glycosyltransferase activity"/>
    <property type="evidence" value="ECO:0007669"/>
    <property type="project" value="UniProtKB-KW"/>
</dbReference>
<dbReference type="Proteomes" id="UP000548632">
    <property type="component" value="Unassembled WGS sequence"/>
</dbReference>
<evidence type="ECO:0000259" key="10">
    <source>
        <dbReference type="PROSITE" id="PS52029"/>
    </source>
</evidence>
<comment type="caution">
    <text evidence="11">The sequence shown here is derived from an EMBL/GenBank/DDBJ whole genome shotgun (WGS) entry which is preliminary data.</text>
</comment>
<evidence type="ECO:0000313" key="12">
    <source>
        <dbReference type="Proteomes" id="UP000548632"/>
    </source>
</evidence>
<dbReference type="GO" id="GO:0005576">
    <property type="term" value="C:extracellular region"/>
    <property type="evidence" value="ECO:0007669"/>
    <property type="project" value="TreeGrafter"/>
</dbReference>
<dbReference type="EMBL" id="JABVCQ010000044">
    <property type="protein sequence ID" value="MBB1127271.1"/>
    <property type="molecule type" value="Genomic_DNA"/>
</dbReference>
<dbReference type="Pfam" id="PF03734">
    <property type="entry name" value="YkuD"/>
    <property type="match status" value="1"/>
</dbReference>
<keyword evidence="7 9" id="KW-0573">Peptidoglycan synthesis</keyword>
<evidence type="ECO:0000256" key="8">
    <source>
        <dbReference type="ARBA" id="ARBA00023316"/>
    </source>
</evidence>
<dbReference type="InterPro" id="IPR005490">
    <property type="entry name" value="LD_TPept_cat_dom"/>
</dbReference>
<feature type="active site" description="Nucleophile" evidence="9">
    <location>
        <position position="215"/>
    </location>
</feature>
<keyword evidence="12" id="KW-1185">Reference proteome</keyword>
<dbReference type="InterPro" id="IPR050979">
    <property type="entry name" value="LD-transpeptidase"/>
</dbReference>
<proteinExistence type="inferred from homology"/>
<evidence type="ECO:0000256" key="1">
    <source>
        <dbReference type="ARBA" id="ARBA00004752"/>
    </source>
</evidence>
<reference evidence="11 12" key="1">
    <citation type="journal article" date="2020" name="Arch. Microbiol.">
        <title>The genome sequence of the giant phototrophic gammaproteobacterium Thiospirillum jenense gives insight into its physiological properties and phylogenetic relationships.</title>
        <authorList>
            <person name="Imhoff J.F."/>
            <person name="Meyer T.E."/>
            <person name="Kyndt J.A."/>
        </authorList>
    </citation>
    <scope>NUCLEOTIDE SEQUENCE [LARGE SCALE GENOMIC DNA]</scope>
    <source>
        <strain evidence="11 12">DSM 216</strain>
    </source>
</reference>
<dbReference type="PANTHER" id="PTHR30582:SF24">
    <property type="entry name" value="L,D-TRANSPEPTIDASE ERFK_SRFK-RELATED"/>
    <property type="match status" value="1"/>
</dbReference>
<evidence type="ECO:0000256" key="7">
    <source>
        <dbReference type="ARBA" id="ARBA00022984"/>
    </source>
</evidence>
<keyword evidence="8 9" id="KW-0961">Cell wall biogenesis/degradation</keyword>
<dbReference type="UniPathway" id="UPA00219"/>
<dbReference type="PANTHER" id="PTHR30582">
    <property type="entry name" value="L,D-TRANSPEPTIDASE"/>
    <property type="match status" value="1"/>
</dbReference>
<keyword evidence="6 9" id="KW-0133">Cell shape</keyword>
<evidence type="ECO:0000256" key="4">
    <source>
        <dbReference type="ARBA" id="ARBA00022679"/>
    </source>
</evidence>
<keyword evidence="3" id="KW-0328">Glycosyltransferase</keyword>
<dbReference type="SUPFAM" id="SSF141523">
    <property type="entry name" value="L,D-transpeptidase catalytic domain-like"/>
    <property type="match status" value="1"/>
</dbReference>
<keyword evidence="4" id="KW-0808">Transferase</keyword>
<dbReference type="Gene3D" id="2.40.440.10">
    <property type="entry name" value="L,D-transpeptidase catalytic domain-like"/>
    <property type="match status" value="1"/>
</dbReference>
<keyword evidence="5" id="KW-0378">Hydrolase</keyword>
<dbReference type="CDD" id="cd16913">
    <property type="entry name" value="YkuD_like"/>
    <property type="match status" value="1"/>
</dbReference>
<dbReference type="AlphaFoldDB" id="A0A839HF35"/>
<organism evidence="11 12">
    <name type="scientific">Thiospirillum jenense</name>
    <dbReference type="NCBI Taxonomy" id="1653858"/>
    <lineage>
        <taxon>Bacteria</taxon>
        <taxon>Pseudomonadati</taxon>
        <taxon>Pseudomonadota</taxon>
        <taxon>Gammaproteobacteria</taxon>
        <taxon>Chromatiales</taxon>
        <taxon>Chromatiaceae</taxon>
        <taxon>Thiospirillum</taxon>
    </lineage>
</organism>
<evidence type="ECO:0000256" key="5">
    <source>
        <dbReference type="ARBA" id="ARBA00022801"/>
    </source>
</evidence>
<evidence type="ECO:0000313" key="11">
    <source>
        <dbReference type="EMBL" id="MBB1127271.1"/>
    </source>
</evidence>
<dbReference type="GO" id="GO:0008360">
    <property type="term" value="P:regulation of cell shape"/>
    <property type="evidence" value="ECO:0007669"/>
    <property type="project" value="UniProtKB-UniRule"/>
</dbReference>